<dbReference type="AlphaFoldDB" id="A0A6M8F2X2"/>
<name>A0A6M8F2X2_9BACT</name>
<sequence length="379" mass="43315">MAVLGKITLFMPTFLNGGVEKLFLTIAKSLENQYDIEFLFPNFVKEEYKETLKNYKVTDFNISKSHGEGKVILSLNKLRKYLNTTSSSVIIAAPGYSTIITIIANILSKKNIKVIVVLDIKISTFLESKKLYQKIIPFFAKIFFKKVDMAIVSYNKIENELISIYKMDKKQIVTIYPPLLTDSIFKKSIEDINDSFFDNSKILISVGRLVDEKGLDILIKSFSIFSTKYTKYKLAIIGSGPIENELKNLVKELKLEDKIKFFGHQINPFKFIRKSEILIVSSRWEAFGFTIIEAMALGKQVVITDVQSEGPQEIINFGEYGFISKMNSPSELSLKIIESIQNPKNPNKLIERSKLFFFQKESNLYLNTINNILGENHGK</sequence>
<dbReference type="PANTHER" id="PTHR12526">
    <property type="entry name" value="GLYCOSYLTRANSFERASE"/>
    <property type="match status" value="1"/>
</dbReference>
<dbReference type="Pfam" id="PF00534">
    <property type="entry name" value="Glycos_transf_1"/>
    <property type="match status" value="1"/>
</dbReference>
<protein>
    <submittedName>
        <fullName evidence="2">Glycosyltransferase, family 4</fullName>
    </submittedName>
</protein>
<gene>
    <name evidence="2" type="ORF">AACT_2571</name>
</gene>
<dbReference type="InterPro" id="IPR001296">
    <property type="entry name" value="Glyco_trans_1"/>
</dbReference>
<dbReference type="EMBL" id="CP042652">
    <property type="protein sequence ID" value="QKE29654.1"/>
    <property type="molecule type" value="Genomic_DNA"/>
</dbReference>
<accession>A0A6M8F2X2</accession>
<organism evidence="2 3">
    <name type="scientific">Arcobacter acticola</name>
    <dbReference type="NCBI Taxonomy" id="1849015"/>
    <lineage>
        <taxon>Bacteria</taxon>
        <taxon>Pseudomonadati</taxon>
        <taxon>Campylobacterota</taxon>
        <taxon>Epsilonproteobacteria</taxon>
        <taxon>Campylobacterales</taxon>
        <taxon>Arcobacteraceae</taxon>
        <taxon>Arcobacter</taxon>
    </lineage>
</organism>
<dbReference type="PANTHER" id="PTHR12526:SF630">
    <property type="entry name" value="GLYCOSYLTRANSFERASE"/>
    <property type="match status" value="1"/>
</dbReference>
<dbReference type="Proteomes" id="UP000503483">
    <property type="component" value="Chromosome"/>
</dbReference>
<dbReference type="Gene3D" id="3.40.50.2000">
    <property type="entry name" value="Glycogen Phosphorylase B"/>
    <property type="match status" value="2"/>
</dbReference>
<keyword evidence="3" id="KW-1185">Reference proteome</keyword>
<dbReference type="GO" id="GO:0016757">
    <property type="term" value="F:glycosyltransferase activity"/>
    <property type="evidence" value="ECO:0007669"/>
    <property type="project" value="InterPro"/>
</dbReference>
<dbReference type="CDD" id="cd03811">
    <property type="entry name" value="GT4_GT28_WabH-like"/>
    <property type="match status" value="1"/>
</dbReference>
<keyword evidence="2" id="KW-0808">Transferase</keyword>
<proteinExistence type="predicted"/>
<reference evidence="2 3" key="1">
    <citation type="submission" date="2019-08" db="EMBL/GenBank/DDBJ databases">
        <title>Complete genome sequence of Arcobacter acticola.</title>
        <authorList>
            <person name="Miller W."/>
        </authorList>
    </citation>
    <scope>NUCLEOTIDE SEQUENCE [LARGE SCALE GENOMIC DNA]</scope>
    <source>
        <strain evidence="2 3">KCTC 52212</strain>
    </source>
</reference>
<evidence type="ECO:0000313" key="3">
    <source>
        <dbReference type="Proteomes" id="UP000503483"/>
    </source>
</evidence>
<dbReference type="KEGG" id="paco:AACT_2571"/>
<dbReference type="RefSeq" id="WP_172127581.1">
    <property type="nucleotide sequence ID" value="NZ_CP042652.1"/>
</dbReference>
<feature type="domain" description="Glycosyl transferase family 1" evidence="1">
    <location>
        <begin position="196"/>
        <end position="354"/>
    </location>
</feature>
<dbReference type="SUPFAM" id="SSF53756">
    <property type="entry name" value="UDP-Glycosyltransferase/glycogen phosphorylase"/>
    <property type="match status" value="1"/>
</dbReference>
<evidence type="ECO:0000259" key="1">
    <source>
        <dbReference type="Pfam" id="PF00534"/>
    </source>
</evidence>
<evidence type="ECO:0000313" key="2">
    <source>
        <dbReference type="EMBL" id="QKE29654.1"/>
    </source>
</evidence>